<comment type="similarity">
    <text evidence="3">Belongs to the CoA-transferase III family. Frc subfamily.</text>
</comment>
<dbReference type="EC" id="2.8.3.16" evidence="3"/>
<evidence type="ECO:0000313" key="5">
    <source>
        <dbReference type="Proteomes" id="UP000295030"/>
    </source>
</evidence>
<dbReference type="Proteomes" id="UP000295030">
    <property type="component" value="Unassembled WGS sequence"/>
</dbReference>
<feature type="binding site" evidence="3">
    <location>
        <begin position="248"/>
        <end position="250"/>
    </location>
    <ligand>
        <name>substrate</name>
    </ligand>
</feature>
<dbReference type="PANTHER" id="PTHR48207">
    <property type="entry name" value="SUCCINATE--HYDROXYMETHYLGLUTARATE COA-TRANSFERASE"/>
    <property type="match status" value="1"/>
</dbReference>
<feature type="binding site" evidence="3">
    <location>
        <begin position="96"/>
        <end position="98"/>
    </location>
    <ligand>
        <name>CoA</name>
        <dbReference type="ChEBI" id="CHEBI:57287"/>
    </ligand>
</feature>
<feature type="binding site" evidence="3">
    <location>
        <begin position="137"/>
        <end position="140"/>
    </location>
    <ligand>
        <name>CoA</name>
        <dbReference type="ChEBI" id="CHEBI:57287"/>
    </ligand>
</feature>
<dbReference type="OrthoDB" id="9806585at2"/>
<evidence type="ECO:0000256" key="1">
    <source>
        <dbReference type="ARBA" id="ARBA00022679"/>
    </source>
</evidence>
<dbReference type="SUPFAM" id="SSF89796">
    <property type="entry name" value="CoA-transferase family III (CaiB/BaiF)"/>
    <property type="match status" value="1"/>
</dbReference>
<dbReference type="NCBIfam" id="NF003809">
    <property type="entry name" value="PRK05398.1"/>
    <property type="match status" value="1"/>
</dbReference>
<feature type="binding site" evidence="3">
    <location>
        <begin position="15"/>
        <end position="18"/>
    </location>
    <ligand>
        <name>CoA</name>
        <dbReference type="ChEBI" id="CHEBI:57287"/>
    </ligand>
</feature>
<dbReference type="AlphaFoldDB" id="A0A4R1HRL6"/>
<feature type="binding site" evidence="3">
    <location>
        <position position="38"/>
    </location>
    <ligand>
        <name>CoA</name>
        <dbReference type="ChEBI" id="CHEBI:57287"/>
    </ligand>
</feature>
<reference evidence="4 5" key="1">
    <citation type="submission" date="2019-03" db="EMBL/GenBank/DDBJ databases">
        <title>Genomic Encyclopedia of Type Strains, Phase IV (KMG-IV): sequencing the most valuable type-strain genomes for metagenomic binning, comparative biology and taxonomic classification.</title>
        <authorList>
            <person name="Goeker M."/>
        </authorList>
    </citation>
    <scope>NUCLEOTIDE SEQUENCE [LARGE SCALE GENOMIC DNA]</scope>
    <source>
        <strain evidence="4 5">DSM 101</strain>
    </source>
</reference>
<dbReference type="InterPro" id="IPR050483">
    <property type="entry name" value="CoA-transferase_III_domain"/>
</dbReference>
<comment type="catalytic activity">
    <reaction evidence="3">
        <text>formyl-CoA + oxalate = oxalyl-CoA + formate</text>
        <dbReference type="Rhea" id="RHEA:16545"/>
        <dbReference type="ChEBI" id="CHEBI:15740"/>
        <dbReference type="ChEBI" id="CHEBI:30623"/>
        <dbReference type="ChEBI" id="CHEBI:57376"/>
        <dbReference type="ChEBI" id="CHEBI:57388"/>
        <dbReference type="EC" id="2.8.3.16"/>
    </reaction>
</comment>
<dbReference type="RefSeq" id="WP_131836937.1">
    <property type="nucleotide sequence ID" value="NZ_SMFY01000004.1"/>
</dbReference>
<organism evidence="4 5">
    <name type="scientific">Ancylobacter aquaticus</name>
    <dbReference type="NCBI Taxonomy" id="100"/>
    <lineage>
        <taxon>Bacteria</taxon>
        <taxon>Pseudomonadati</taxon>
        <taxon>Pseudomonadota</taxon>
        <taxon>Alphaproteobacteria</taxon>
        <taxon>Hyphomicrobiales</taxon>
        <taxon>Xanthobacteraceae</taxon>
        <taxon>Ancylobacter</taxon>
    </lineage>
</organism>
<evidence type="ECO:0000256" key="3">
    <source>
        <dbReference type="HAMAP-Rule" id="MF_00742"/>
    </source>
</evidence>
<keyword evidence="5" id="KW-1185">Reference proteome</keyword>
<dbReference type="GO" id="GO:0033608">
    <property type="term" value="F:formyl-CoA transferase activity"/>
    <property type="evidence" value="ECO:0007669"/>
    <property type="project" value="UniProtKB-EC"/>
</dbReference>
<evidence type="ECO:0000256" key="2">
    <source>
        <dbReference type="ARBA" id="ARBA00025298"/>
    </source>
</evidence>
<dbReference type="Gene3D" id="3.30.1540.10">
    <property type="entry name" value="formyl-coa transferase, domain 3"/>
    <property type="match status" value="1"/>
</dbReference>
<comment type="pathway">
    <text evidence="3">Metabolic intermediate degradation; oxalate degradation; CO(2) and formate from oxalate: step 1/2.</text>
</comment>
<accession>A0A4R1HRL6</accession>
<comment type="caution">
    <text evidence="3">Lacks conserved residue(s) required for the propagation of feature annotation.</text>
</comment>
<dbReference type="GO" id="GO:0033611">
    <property type="term" value="P:oxalate catabolic process"/>
    <property type="evidence" value="ECO:0007669"/>
    <property type="project" value="UniProtKB-UniRule"/>
</dbReference>
<dbReference type="InterPro" id="IPR017659">
    <property type="entry name" value="Formyl_CoA_transfer"/>
</dbReference>
<gene>
    <name evidence="3" type="primary">frc</name>
    <name evidence="4" type="ORF">EV667_3837</name>
</gene>
<protein>
    <recommendedName>
        <fullName evidence="3">Formyl-CoA:oxalate CoA-transferase</fullName>
        <shortName evidence="3">FCOCT</shortName>
        <ecNumber evidence="3">2.8.3.16</ecNumber>
    </recommendedName>
    <alternativeName>
        <fullName evidence="3">Formyl-coenzyme A transferase</fullName>
        <shortName evidence="3">Formyl-CoA transferase</shortName>
    </alternativeName>
</protein>
<dbReference type="InterPro" id="IPR023606">
    <property type="entry name" value="CoA-Trfase_III_dom_1_sf"/>
</dbReference>
<dbReference type="HAMAP" id="MF_00742">
    <property type="entry name" value="Formyl_CoA_transfer"/>
    <property type="match status" value="1"/>
</dbReference>
<name>A0A4R1HRL6_ANCAQ</name>
<feature type="binding site" evidence="3">
    <location>
        <position position="104"/>
    </location>
    <ligand>
        <name>CoA</name>
        <dbReference type="ChEBI" id="CHEBI:57287"/>
    </ligand>
</feature>
<sequence>MSKPLEGIKIIDFTHVQAGPACTQLLAWFGADVIKVERPGSGDVTRSQLRHVKDADALYFTMLNSNKRSLTLDTKTAQGKEVLTKLIKESDVMVENFGPGALDRMGFTWEHIQSLNPGMVLASVKGFSEGHAYEDLKVYENVAQCAGGAASTTGFWDGPPTVSAAALGDSNTGMHLAIGILTALHQKGKTGKGQKVAVSMQDSVLNLCRVKLRDQQRLDALGYLEEYPQYPHGEFSDVVPRGGNAGGGGQPGWVLKCKGWETDPNAYIYFTIQGHAWAPICKALGKPEWIDDAAYNTAEARQDKIFDIFAFIESWLADKTKFEAIDILRKFDIPCAPVLSMKEIANDPSLRKSGTVVEVDHPKLGKYLTVGSPIKFSDVEVEITASPLLGQHTNEVLADLGYSQEEIVALHDAKAV</sequence>
<feature type="active site" description="Nucleophile" evidence="3">
    <location>
        <position position="169"/>
    </location>
</feature>
<dbReference type="PANTHER" id="PTHR48207:SF3">
    <property type="entry name" value="SUCCINATE--HYDROXYMETHYLGLUTARATE COA-TRANSFERASE"/>
    <property type="match status" value="1"/>
</dbReference>
<comment type="function">
    <text evidence="2 3">Involved in the catabolism of oxalate and in the adapatation to low pH via the induction of the oxalate-dependent acid tolerance response (ATR). Catalyzes the transfer of the CoA moiety from formyl-CoA to oxalate.</text>
</comment>
<dbReference type="EMBL" id="SMFY01000004">
    <property type="protein sequence ID" value="TCK23160.1"/>
    <property type="molecule type" value="Genomic_DNA"/>
</dbReference>
<keyword evidence="1 3" id="KW-0808">Transferase</keyword>
<proteinExistence type="inferred from homology"/>
<dbReference type="InterPro" id="IPR044855">
    <property type="entry name" value="CoA-Trfase_III_dom3_sf"/>
</dbReference>
<dbReference type="Pfam" id="PF02515">
    <property type="entry name" value="CoA_transf_3"/>
    <property type="match status" value="1"/>
</dbReference>
<dbReference type="NCBIfam" id="TIGR03253">
    <property type="entry name" value="oxalate_frc"/>
    <property type="match status" value="1"/>
</dbReference>
<dbReference type="Gene3D" id="3.40.50.10540">
    <property type="entry name" value="Crotonobetainyl-coa:carnitine coa-transferase, domain 1"/>
    <property type="match status" value="1"/>
</dbReference>
<dbReference type="UniPathway" id="UPA00540">
    <property type="reaction ID" value="UER00598"/>
</dbReference>
<comment type="caution">
    <text evidence="4">The sequence shown here is derived from an EMBL/GenBank/DDBJ whole genome shotgun (WGS) entry which is preliminary data.</text>
</comment>
<dbReference type="InterPro" id="IPR003673">
    <property type="entry name" value="CoA-Trfase_fam_III"/>
</dbReference>
<evidence type="ECO:0000313" key="4">
    <source>
        <dbReference type="EMBL" id="TCK23160.1"/>
    </source>
</evidence>
<feature type="binding site" evidence="3">
    <location>
        <begin position="72"/>
        <end position="75"/>
    </location>
    <ligand>
        <name>CoA</name>
        <dbReference type="ChEBI" id="CHEBI:57287"/>
    </ligand>
</feature>
<comment type="subunit">
    <text evidence="3">Homodimer.</text>
</comment>